<gene>
    <name evidence="6" type="ORF">DSOL_0272</name>
</gene>
<evidence type="ECO:0000256" key="2">
    <source>
        <dbReference type="ARBA" id="ARBA00022679"/>
    </source>
</evidence>
<protein>
    <recommendedName>
        <fullName evidence="3">Probable butyrate:acetyl-CoA coenzyme A-transferase</fullName>
        <shortName evidence="3">Butyrate CoA-transferase</shortName>
        <ecNumber evidence="3">2.8.3.-</ecNumber>
    </recommendedName>
</protein>
<comment type="pathway">
    <text evidence="3">Lipid metabolism; butanoate metabolism.</text>
</comment>
<feature type="domain" description="Acetyl-CoA hydrolase/transferase C-terminal" evidence="5">
    <location>
        <begin position="278"/>
        <end position="434"/>
    </location>
</feature>
<comment type="subcellular location">
    <subcellularLocation>
        <location evidence="3">Cytoplasm</location>
    </subcellularLocation>
</comment>
<dbReference type="Proteomes" id="UP000186102">
    <property type="component" value="Unassembled WGS sequence"/>
</dbReference>
<evidence type="ECO:0000256" key="3">
    <source>
        <dbReference type="HAMAP-Rule" id="MF_03228"/>
    </source>
</evidence>
<dbReference type="InterPro" id="IPR026888">
    <property type="entry name" value="AcetylCoA_hyd_C"/>
</dbReference>
<dbReference type="SUPFAM" id="SSF100950">
    <property type="entry name" value="NagB/RpiA/CoA transferase-like"/>
    <property type="match status" value="2"/>
</dbReference>
<dbReference type="OrthoDB" id="9801795at2"/>
<dbReference type="GO" id="GO:0008775">
    <property type="term" value="F:acetate CoA-transferase activity"/>
    <property type="evidence" value="ECO:0007669"/>
    <property type="project" value="InterPro"/>
</dbReference>
<dbReference type="GO" id="GO:0019605">
    <property type="term" value="P:butyrate metabolic process"/>
    <property type="evidence" value="ECO:0007669"/>
    <property type="project" value="UniProtKB-UniRule"/>
</dbReference>
<accession>A0A1Q8R1U0</accession>
<dbReference type="STRING" id="1888891.DSOL_0272"/>
<sequence length="447" mass="49498">MDYKSEYERKFVSADEAVKVVKSGDVVHYGEFMMTSHVLDAALAKRKDELEGVNIRTVTCPFPPQTVVNDPERKHFIYNDWHFSGASRKLHDKNMCNYIPLTYHEGPSFYDRGWVPVDVALIKVTPLDQNGFVNLGTSNSITHAFCDAAKIVIAEVNESVPRCLGGSRETLHVSEIDYFVQGDNRPLIQLPETPISDVDKTIAATILGQIEDGACLQLGIGAMPNAVGAMIAQSDLKDLGVHTEMLVDSFVDMYEAGRITGLRKQLDKGKMVYTFAMGTKKLYDFLDNNPSCASYPVDYTNDPDIICQNDKMMCINNAIEVDLYGQVASESSGIRQISGTGGQLDFIYGSYKSKGGKGLICLTSTFIDSEGKMQSRIKPMLTPGAIVTVPRSINYCVVTEYGIAMLKSKSTWQRAEALINIAHPDLRDELIKEADANKIWIRSNKIS</sequence>
<dbReference type="Gene3D" id="3.30.750.70">
    <property type="entry name" value="4-hydroxybutyrate coenzyme like domains"/>
    <property type="match status" value="1"/>
</dbReference>
<dbReference type="GO" id="GO:0005737">
    <property type="term" value="C:cytoplasm"/>
    <property type="evidence" value="ECO:0007669"/>
    <property type="project" value="UniProtKB-SubCell"/>
</dbReference>
<feature type="binding site" evidence="3">
    <location>
        <position position="319"/>
    </location>
    <ligand>
        <name>CoA</name>
        <dbReference type="ChEBI" id="CHEBI:57287"/>
    </ligand>
</feature>
<dbReference type="GO" id="GO:0006083">
    <property type="term" value="P:acetate metabolic process"/>
    <property type="evidence" value="ECO:0007669"/>
    <property type="project" value="InterPro"/>
</dbReference>
<feature type="active site" description="5-glutamyl coenzyme A thioester intermediate" evidence="3">
    <location>
        <position position="244"/>
    </location>
</feature>
<organism evidence="6 7">
    <name type="scientific">Desulfosporosinus metallidurans</name>
    <dbReference type="NCBI Taxonomy" id="1888891"/>
    <lineage>
        <taxon>Bacteria</taxon>
        <taxon>Bacillati</taxon>
        <taxon>Bacillota</taxon>
        <taxon>Clostridia</taxon>
        <taxon>Eubacteriales</taxon>
        <taxon>Desulfitobacteriaceae</taxon>
        <taxon>Desulfosporosinus</taxon>
    </lineage>
</organism>
<dbReference type="InterPro" id="IPR037171">
    <property type="entry name" value="NagB/RpiA_transferase-like"/>
</dbReference>
<keyword evidence="3" id="KW-0443">Lipid metabolism</keyword>
<name>A0A1Q8R1U0_9FIRM</name>
<dbReference type="EMBL" id="MLBF01000002">
    <property type="protein sequence ID" value="OLN33562.1"/>
    <property type="molecule type" value="Genomic_DNA"/>
</dbReference>
<evidence type="ECO:0000313" key="7">
    <source>
        <dbReference type="Proteomes" id="UP000186102"/>
    </source>
</evidence>
<dbReference type="InterPro" id="IPR038460">
    <property type="entry name" value="AcetylCoA_hyd_C_sf"/>
</dbReference>
<dbReference type="Gene3D" id="3.40.1080.10">
    <property type="entry name" value="Glutaconate Coenzyme A-transferase"/>
    <property type="match status" value="1"/>
</dbReference>
<evidence type="ECO:0000259" key="5">
    <source>
        <dbReference type="Pfam" id="PF13336"/>
    </source>
</evidence>
<dbReference type="AlphaFoldDB" id="A0A1Q8R1U0"/>
<dbReference type="UniPathway" id="UPA00863"/>
<dbReference type="InterPro" id="IPR046433">
    <property type="entry name" value="ActCoA_hydro"/>
</dbReference>
<evidence type="ECO:0000256" key="1">
    <source>
        <dbReference type="ARBA" id="ARBA00009632"/>
    </source>
</evidence>
<dbReference type="GO" id="GO:0006084">
    <property type="term" value="P:acetyl-CoA metabolic process"/>
    <property type="evidence" value="ECO:0007669"/>
    <property type="project" value="UniProtKB-UniRule"/>
</dbReference>
<comment type="catalytic activity">
    <reaction evidence="3">
        <text>butanoate + acetyl-CoA = butanoyl-CoA + acetate</text>
        <dbReference type="Rhea" id="RHEA:30071"/>
        <dbReference type="ChEBI" id="CHEBI:17968"/>
        <dbReference type="ChEBI" id="CHEBI:30089"/>
        <dbReference type="ChEBI" id="CHEBI:57288"/>
        <dbReference type="ChEBI" id="CHEBI:57371"/>
    </reaction>
</comment>
<feature type="domain" description="Acetyl-CoA hydrolase/transferase N-terminal" evidence="4">
    <location>
        <begin position="3"/>
        <end position="185"/>
    </location>
</feature>
<dbReference type="PANTHER" id="PTHR21432">
    <property type="entry name" value="ACETYL-COA HYDROLASE-RELATED"/>
    <property type="match status" value="1"/>
</dbReference>
<reference evidence="6 7" key="1">
    <citation type="submission" date="2016-09" db="EMBL/GenBank/DDBJ databases">
        <title>Complete genome of Desulfosporosinus sp. OL.</title>
        <authorList>
            <person name="Mardanov A."/>
            <person name="Beletsky A."/>
            <person name="Panova A."/>
            <person name="Karnachuk O."/>
            <person name="Ravin N."/>
        </authorList>
    </citation>
    <scope>NUCLEOTIDE SEQUENCE [LARGE SCALE GENOMIC DNA]</scope>
    <source>
        <strain evidence="6 7">OL</strain>
    </source>
</reference>
<keyword evidence="3" id="KW-0963">Cytoplasm</keyword>
<dbReference type="InterPro" id="IPR003702">
    <property type="entry name" value="ActCoA_hydro_N"/>
</dbReference>
<dbReference type="PANTHER" id="PTHR21432:SF20">
    <property type="entry name" value="ACETYL-COA HYDROLASE"/>
    <property type="match status" value="1"/>
</dbReference>
<dbReference type="Pfam" id="PF02550">
    <property type="entry name" value="AcetylCoA_hydro"/>
    <property type="match status" value="1"/>
</dbReference>
<comment type="caution">
    <text evidence="6">The sequence shown here is derived from an EMBL/GenBank/DDBJ whole genome shotgun (WGS) entry which is preliminary data.</text>
</comment>
<keyword evidence="3" id="KW-0276">Fatty acid metabolism</keyword>
<feature type="binding site" evidence="3">
    <location>
        <begin position="219"/>
        <end position="223"/>
    </location>
    <ligand>
        <name>CoA</name>
        <dbReference type="ChEBI" id="CHEBI:57287"/>
    </ligand>
</feature>
<proteinExistence type="inferred from homology"/>
<dbReference type="RefSeq" id="WP_075363110.1">
    <property type="nucleotide sequence ID" value="NZ_MLBF01000002.1"/>
</dbReference>
<comment type="function">
    <text evidence="3">Coenzyme A-transferase that converts butyrate to butyryl-CoA.</text>
</comment>
<comment type="similarity">
    <text evidence="1 3">Belongs to the acetyl-CoA hydrolase/transferase family.</text>
</comment>
<dbReference type="Gene3D" id="3.40.1080.20">
    <property type="entry name" value="Acetyl-CoA hydrolase/transferase C-terminal domain"/>
    <property type="match status" value="1"/>
</dbReference>
<dbReference type="InterPro" id="IPR023990">
    <property type="entry name" value="Butryl-CoA_acetate_CoA_Tfrase"/>
</dbReference>
<dbReference type="EC" id="2.8.3.-" evidence="3"/>
<evidence type="ECO:0000259" key="4">
    <source>
        <dbReference type="Pfam" id="PF02550"/>
    </source>
</evidence>
<keyword evidence="7" id="KW-1185">Reference proteome</keyword>
<evidence type="ECO:0000313" key="6">
    <source>
        <dbReference type="EMBL" id="OLN33562.1"/>
    </source>
</evidence>
<dbReference type="HAMAP" id="MF_03228">
    <property type="entry name" value="But_CoA_trans"/>
    <property type="match status" value="1"/>
</dbReference>
<feature type="binding site" evidence="3">
    <location>
        <position position="342"/>
    </location>
    <ligand>
        <name>CoA</name>
        <dbReference type="ChEBI" id="CHEBI:57287"/>
    </ligand>
</feature>
<dbReference type="Pfam" id="PF13336">
    <property type="entry name" value="AcetylCoA_hyd_C"/>
    <property type="match status" value="1"/>
</dbReference>
<keyword evidence="2 3" id="KW-0808">Transferase</keyword>